<dbReference type="Pfam" id="PF08241">
    <property type="entry name" value="Methyltransf_11"/>
    <property type="match status" value="1"/>
</dbReference>
<gene>
    <name evidence="2" type="ORF">FXB42_08770</name>
</gene>
<evidence type="ECO:0000313" key="2">
    <source>
        <dbReference type="EMBL" id="TYC85948.1"/>
    </source>
</evidence>
<dbReference type="GO" id="GO:0008757">
    <property type="term" value="F:S-adenosylmethionine-dependent methyltransferase activity"/>
    <property type="evidence" value="ECO:0007669"/>
    <property type="project" value="InterPro"/>
</dbReference>
<feature type="domain" description="Methyltransferase type 11" evidence="1">
    <location>
        <begin position="52"/>
        <end position="152"/>
    </location>
</feature>
<protein>
    <submittedName>
        <fullName evidence="2">Methyltransferase domain-containing protein</fullName>
    </submittedName>
</protein>
<sequence length="229" mass="26949">MLRKKEWNESYQHKDNFVFYPHEEVIRFVSKYVKKRIGFSNFQLIGEAGKCLDLGCGIGRHLIYLDEMQMEPFGIDLSDYAINYAKEWFRDVDKVHLIDRLTVGSVDALPYGDDYFDFVISHGVLDSMEFKTAIDGIREVNRVLKNDGYFYFDVVSGDDFEHYREYAGEDLVKGVHEKNTIQSYFNYEKIKVLLGDDFEIQECVLIQRESVISRVKNSRYHVTVKKRSK</sequence>
<dbReference type="InterPro" id="IPR029063">
    <property type="entry name" value="SAM-dependent_MTases_sf"/>
</dbReference>
<dbReference type="PANTHER" id="PTHR42912">
    <property type="entry name" value="METHYLTRANSFERASE"/>
    <property type="match status" value="1"/>
</dbReference>
<keyword evidence="2" id="KW-0489">Methyltransferase</keyword>
<dbReference type="PANTHER" id="PTHR42912:SF80">
    <property type="entry name" value="METHYLTRANSFERASE DOMAIN-CONTAINING PROTEIN"/>
    <property type="match status" value="1"/>
</dbReference>
<accession>A0A5D0WQ61</accession>
<evidence type="ECO:0000313" key="3">
    <source>
        <dbReference type="Proteomes" id="UP000322619"/>
    </source>
</evidence>
<dbReference type="InterPro" id="IPR013216">
    <property type="entry name" value="Methyltransf_11"/>
</dbReference>
<dbReference type="SUPFAM" id="SSF53335">
    <property type="entry name" value="S-adenosyl-L-methionine-dependent methyltransferases"/>
    <property type="match status" value="1"/>
</dbReference>
<organism evidence="2 3">
    <name type="scientific">Acetobacterium wieringae</name>
    <dbReference type="NCBI Taxonomy" id="52694"/>
    <lineage>
        <taxon>Bacteria</taxon>
        <taxon>Bacillati</taxon>
        <taxon>Bacillota</taxon>
        <taxon>Clostridia</taxon>
        <taxon>Eubacteriales</taxon>
        <taxon>Eubacteriaceae</taxon>
        <taxon>Acetobacterium</taxon>
    </lineage>
</organism>
<dbReference type="AlphaFoldDB" id="A0A5D0WQ61"/>
<dbReference type="Proteomes" id="UP000322619">
    <property type="component" value="Unassembled WGS sequence"/>
</dbReference>
<dbReference type="Gene3D" id="3.40.50.150">
    <property type="entry name" value="Vaccinia Virus protein VP39"/>
    <property type="match status" value="1"/>
</dbReference>
<proteinExistence type="predicted"/>
<dbReference type="InterPro" id="IPR050508">
    <property type="entry name" value="Methyltransf_Superfamily"/>
</dbReference>
<comment type="caution">
    <text evidence="2">The sequence shown here is derived from an EMBL/GenBank/DDBJ whole genome shotgun (WGS) entry which is preliminary data.</text>
</comment>
<name>A0A5D0WQ61_9FIRM</name>
<dbReference type="CDD" id="cd02440">
    <property type="entry name" value="AdoMet_MTases"/>
    <property type="match status" value="1"/>
</dbReference>
<keyword evidence="2" id="KW-0808">Transferase</keyword>
<evidence type="ECO:0000259" key="1">
    <source>
        <dbReference type="Pfam" id="PF08241"/>
    </source>
</evidence>
<dbReference type="EMBL" id="VSLA01000013">
    <property type="protein sequence ID" value="TYC85948.1"/>
    <property type="molecule type" value="Genomic_DNA"/>
</dbReference>
<dbReference type="GO" id="GO:0032259">
    <property type="term" value="P:methylation"/>
    <property type="evidence" value="ECO:0007669"/>
    <property type="project" value="UniProtKB-KW"/>
</dbReference>
<reference evidence="2 3" key="1">
    <citation type="submission" date="2019-08" db="EMBL/GenBank/DDBJ databases">
        <title>Isolation and enrichment of carboxydotrophic bacteria from anaerobic sludge for the production of bio-based chemicals from syngas.</title>
        <authorList>
            <person name="Antares A.L."/>
            <person name="Moreira J."/>
            <person name="Diender M."/>
            <person name="Parshina S.N."/>
            <person name="Stams A.J.M."/>
            <person name="Alves M."/>
            <person name="Alves J.I."/>
            <person name="Sousa D.Z."/>
        </authorList>
    </citation>
    <scope>NUCLEOTIDE SEQUENCE [LARGE SCALE GENOMIC DNA]</scope>
    <source>
        <strain evidence="2 3">JM</strain>
    </source>
</reference>